<keyword evidence="2" id="KW-0614">Plasmid</keyword>
<dbReference type="InterPro" id="IPR000361">
    <property type="entry name" value="ATAP_core_dom"/>
</dbReference>
<dbReference type="Gene3D" id="2.60.300.12">
    <property type="entry name" value="HesB-like domain"/>
    <property type="match status" value="1"/>
</dbReference>
<sequence length="92" mass="9914">MNITEKAKQNLQTIFKEKGGEGIRFYSMGAGCCGPQLGISLDAPEENDIIEEINGIKVAIDKDVKDTLVGLTLDNDETPNGSQLVLLGMDQC</sequence>
<geneLocation type="plasmid" evidence="2 3">
    <name>p1</name>
</geneLocation>
<evidence type="ECO:0000313" key="3">
    <source>
        <dbReference type="Proteomes" id="UP001163104"/>
    </source>
</evidence>
<evidence type="ECO:0000313" key="2">
    <source>
        <dbReference type="EMBL" id="UYG98176.1"/>
    </source>
</evidence>
<dbReference type="AlphaFoldDB" id="A0AA46PCZ6"/>
<protein>
    <submittedName>
        <fullName evidence="2">Adhesin</fullName>
    </submittedName>
</protein>
<dbReference type="EMBL" id="CP107028">
    <property type="protein sequence ID" value="UYG98176.1"/>
    <property type="molecule type" value="Genomic_DNA"/>
</dbReference>
<dbReference type="InterPro" id="IPR035903">
    <property type="entry name" value="HesB-like_dom_sf"/>
</dbReference>
<feature type="domain" description="Core" evidence="1">
    <location>
        <begin position="1"/>
        <end position="84"/>
    </location>
</feature>
<evidence type="ECO:0000259" key="1">
    <source>
        <dbReference type="Pfam" id="PF01521"/>
    </source>
</evidence>
<dbReference type="SUPFAM" id="SSF89360">
    <property type="entry name" value="HesB-like domain"/>
    <property type="match status" value="1"/>
</dbReference>
<dbReference type="Pfam" id="PF01521">
    <property type="entry name" value="Fe-S_biosyn"/>
    <property type="match status" value="1"/>
</dbReference>
<dbReference type="RefSeq" id="WP_263600248.1">
    <property type="nucleotide sequence ID" value="NZ_CP107028.1"/>
</dbReference>
<dbReference type="Proteomes" id="UP001163104">
    <property type="component" value="Plasmid p1"/>
</dbReference>
<reference evidence="2" key="1">
    <citation type="submission" date="2022-10" db="EMBL/GenBank/DDBJ databases">
        <title>Mechanism of multi-heavy metal repair in Cytobacillus Firmus M7.</title>
        <authorList>
            <person name="Li X."/>
            <person name="Yu C."/>
        </authorList>
    </citation>
    <scope>NUCLEOTIDE SEQUENCE</scope>
    <source>
        <strain evidence="2">M7</strain>
        <plasmid evidence="2">p1</plasmid>
    </source>
</reference>
<proteinExistence type="predicted"/>
<organism evidence="2 3">
    <name type="scientific">Cytobacillus firmus</name>
    <name type="common">Bacillus firmus</name>
    <dbReference type="NCBI Taxonomy" id="1399"/>
    <lineage>
        <taxon>Bacteria</taxon>
        <taxon>Bacillati</taxon>
        <taxon>Bacillota</taxon>
        <taxon>Bacilli</taxon>
        <taxon>Bacillales</taxon>
        <taxon>Bacillaceae</taxon>
        <taxon>Cytobacillus</taxon>
    </lineage>
</organism>
<gene>
    <name evidence="2" type="ORF">OD459_27235</name>
</gene>
<name>A0AA46PCZ6_CYTFI</name>
<accession>A0AA46PCZ6</accession>